<reference evidence="2" key="1">
    <citation type="submission" date="2021-01" db="EMBL/GenBank/DDBJ databases">
        <authorList>
            <person name="Corre E."/>
            <person name="Pelletier E."/>
            <person name="Niang G."/>
            <person name="Scheremetjew M."/>
            <person name="Finn R."/>
            <person name="Kale V."/>
            <person name="Holt S."/>
            <person name="Cochrane G."/>
            <person name="Meng A."/>
            <person name="Brown T."/>
            <person name="Cohen L."/>
        </authorList>
    </citation>
    <scope>NUCLEOTIDE SEQUENCE</scope>
    <source>
        <strain evidence="2">Pbaha01</strain>
    </source>
</reference>
<evidence type="ECO:0000313" key="2">
    <source>
        <dbReference type="EMBL" id="CAD8387749.1"/>
    </source>
</evidence>
<protein>
    <submittedName>
        <fullName evidence="2">Uncharacterized protein</fullName>
    </submittedName>
</protein>
<feature type="compositionally biased region" description="Low complexity" evidence="1">
    <location>
        <begin position="61"/>
        <end position="76"/>
    </location>
</feature>
<name>A0A7S0B9R3_9DINO</name>
<proteinExistence type="predicted"/>
<dbReference type="AlphaFoldDB" id="A0A7S0B9R3"/>
<feature type="region of interest" description="Disordered" evidence="1">
    <location>
        <begin position="61"/>
        <end position="80"/>
    </location>
</feature>
<gene>
    <name evidence="2" type="ORF">PBAH0796_LOCUS31437</name>
</gene>
<accession>A0A7S0B9R3</accession>
<organism evidence="2">
    <name type="scientific">Pyrodinium bahamense</name>
    <dbReference type="NCBI Taxonomy" id="73915"/>
    <lineage>
        <taxon>Eukaryota</taxon>
        <taxon>Sar</taxon>
        <taxon>Alveolata</taxon>
        <taxon>Dinophyceae</taxon>
        <taxon>Gonyaulacales</taxon>
        <taxon>Pyrocystaceae</taxon>
        <taxon>Pyrodinium</taxon>
    </lineage>
</organism>
<feature type="region of interest" description="Disordered" evidence="1">
    <location>
        <begin position="1"/>
        <end position="48"/>
    </location>
</feature>
<feature type="compositionally biased region" description="Polar residues" evidence="1">
    <location>
        <begin position="129"/>
        <end position="141"/>
    </location>
</feature>
<evidence type="ECO:0000256" key="1">
    <source>
        <dbReference type="SAM" id="MobiDB-lite"/>
    </source>
</evidence>
<feature type="region of interest" description="Disordered" evidence="1">
    <location>
        <begin position="122"/>
        <end position="146"/>
    </location>
</feature>
<sequence>MAGLPAPWEATPVSGLARPGRGPARRRAQGRAFSRPQVPPAGVPSALPAFSVPDEFAAKRACATEATEAEAPAGTTDDSSVAELGEEAPAGTTDTHNGSAWQAAAVPGSVLSADAAVFVPGSAPGHSSRGGSQSLGPSSACTERHDANSAATSLAMAAGASDFGFMHGPTAILPGSGAVTEPSASPVWEAQVQNDDTQNVPHRFVSQRDSVMSDILQLPYVGLRGSSDQWWQQEPQQQHHQPQKQQDFLQGLQDELRTNLW</sequence>
<dbReference type="EMBL" id="HBEG01051685">
    <property type="protein sequence ID" value="CAD8387749.1"/>
    <property type="molecule type" value="Transcribed_RNA"/>
</dbReference>